<dbReference type="PANTHER" id="PTHR13166:SF7">
    <property type="entry name" value="LYR MOTIF-CONTAINING PROTEIN 4"/>
    <property type="match status" value="1"/>
</dbReference>
<dbReference type="OrthoDB" id="275715at2759"/>
<reference evidence="3 4" key="1">
    <citation type="submission" date="2017-03" db="EMBL/GenBank/DDBJ databases">
        <title>Genomes of endolithic fungi from Antarctica.</title>
        <authorList>
            <person name="Coleine C."/>
            <person name="Masonjones S."/>
            <person name="Stajich J.E."/>
        </authorList>
    </citation>
    <scope>NUCLEOTIDE SEQUENCE [LARGE SCALE GENOMIC DNA]</scope>
    <source>
        <strain evidence="3 4">CCFEE 5311</strain>
    </source>
</reference>
<name>A0A4U0TTL0_9PEZI</name>
<sequence length="116" mass="13537">MPVKESKDRATEVRSLYRSLTRQARQFANYNFREYAKRRTRDAFREHGAETDERRVQELMQKGIKELQVLRVSLRAWGQGGEVEWRTGGGASRGSASLDGGVAWWNMWGRRERVYG</sequence>
<protein>
    <recommendedName>
        <fullName evidence="2">Complex 1 LYR protein domain-containing protein</fullName>
    </recommendedName>
</protein>
<dbReference type="InterPro" id="IPR008011">
    <property type="entry name" value="Complex1_LYR_dom"/>
</dbReference>
<evidence type="ECO:0000313" key="3">
    <source>
        <dbReference type="EMBL" id="TKA25611.1"/>
    </source>
</evidence>
<dbReference type="InterPro" id="IPR045297">
    <property type="entry name" value="Complex1_LYR_LYRM4"/>
</dbReference>
<dbReference type="EMBL" id="NAJP01000155">
    <property type="protein sequence ID" value="TKA25611.1"/>
    <property type="molecule type" value="Genomic_DNA"/>
</dbReference>
<dbReference type="InterPro" id="IPR051522">
    <property type="entry name" value="ISC_assembly_LYR"/>
</dbReference>
<dbReference type="Proteomes" id="UP000310066">
    <property type="component" value="Unassembled WGS sequence"/>
</dbReference>
<gene>
    <name evidence="3" type="ORF">B0A54_17100</name>
</gene>
<dbReference type="Pfam" id="PF05347">
    <property type="entry name" value="Complex1_LYR"/>
    <property type="match status" value="1"/>
</dbReference>
<comment type="caution">
    <text evidence="3">The sequence shown here is derived from an EMBL/GenBank/DDBJ whole genome shotgun (WGS) entry which is preliminary data.</text>
</comment>
<evidence type="ECO:0000313" key="4">
    <source>
        <dbReference type="Proteomes" id="UP000310066"/>
    </source>
</evidence>
<organism evidence="3 4">
    <name type="scientific">Friedmanniomyces endolithicus</name>
    <dbReference type="NCBI Taxonomy" id="329885"/>
    <lineage>
        <taxon>Eukaryota</taxon>
        <taxon>Fungi</taxon>
        <taxon>Dikarya</taxon>
        <taxon>Ascomycota</taxon>
        <taxon>Pezizomycotina</taxon>
        <taxon>Dothideomycetes</taxon>
        <taxon>Dothideomycetidae</taxon>
        <taxon>Mycosphaerellales</taxon>
        <taxon>Teratosphaeriaceae</taxon>
        <taxon>Friedmanniomyces</taxon>
    </lineage>
</organism>
<comment type="similarity">
    <text evidence="1">Belongs to the complex I LYR family.</text>
</comment>
<dbReference type="STRING" id="329885.A0A4U0TTL0"/>
<dbReference type="CDD" id="cd20264">
    <property type="entry name" value="Complex1_LYR_LYRM4"/>
    <property type="match status" value="1"/>
</dbReference>
<proteinExistence type="inferred from homology"/>
<dbReference type="GO" id="GO:1990221">
    <property type="term" value="C:L-cysteine desulfurase complex"/>
    <property type="evidence" value="ECO:0007669"/>
    <property type="project" value="TreeGrafter"/>
</dbReference>
<dbReference type="AlphaFoldDB" id="A0A4U0TTL0"/>
<dbReference type="PANTHER" id="PTHR13166">
    <property type="entry name" value="PROTEIN C6ORF149"/>
    <property type="match status" value="1"/>
</dbReference>
<evidence type="ECO:0000256" key="1">
    <source>
        <dbReference type="ARBA" id="ARBA00009508"/>
    </source>
</evidence>
<dbReference type="GO" id="GO:0005739">
    <property type="term" value="C:mitochondrion"/>
    <property type="evidence" value="ECO:0007669"/>
    <property type="project" value="TreeGrafter"/>
</dbReference>
<dbReference type="GO" id="GO:0016226">
    <property type="term" value="P:iron-sulfur cluster assembly"/>
    <property type="evidence" value="ECO:0007669"/>
    <property type="project" value="InterPro"/>
</dbReference>
<evidence type="ECO:0000259" key="2">
    <source>
        <dbReference type="Pfam" id="PF05347"/>
    </source>
</evidence>
<accession>A0A4U0TTL0</accession>
<feature type="domain" description="Complex 1 LYR protein" evidence="2">
    <location>
        <begin position="12"/>
        <end position="69"/>
    </location>
</feature>